<dbReference type="InterPro" id="IPR019734">
    <property type="entry name" value="TPR_rpt"/>
</dbReference>
<dbReference type="Proteomes" id="UP000308133">
    <property type="component" value="Unassembled WGS sequence"/>
</dbReference>
<dbReference type="PROSITE" id="PS51892">
    <property type="entry name" value="SUBTILASE"/>
    <property type="match status" value="1"/>
</dbReference>
<dbReference type="Gene3D" id="3.40.50.200">
    <property type="entry name" value="Peptidase S8/S53 domain"/>
    <property type="match status" value="1"/>
</dbReference>
<feature type="compositionally biased region" description="Polar residues" evidence="4">
    <location>
        <begin position="381"/>
        <end position="398"/>
    </location>
</feature>
<dbReference type="GO" id="GO:0004252">
    <property type="term" value="F:serine-type endopeptidase activity"/>
    <property type="evidence" value="ECO:0007669"/>
    <property type="project" value="UniProtKB-UniRule"/>
</dbReference>
<evidence type="ECO:0000313" key="6">
    <source>
        <dbReference type="EMBL" id="TKX27430.1"/>
    </source>
</evidence>
<evidence type="ECO:0000313" key="7">
    <source>
        <dbReference type="Proteomes" id="UP000308133"/>
    </source>
</evidence>
<organism evidence="6 7">
    <name type="scientific">Elsinoe australis</name>
    <dbReference type="NCBI Taxonomy" id="40998"/>
    <lineage>
        <taxon>Eukaryota</taxon>
        <taxon>Fungi</taxon>
        <taxon>Dikarya</taxon>
        <taxon>Ascomycota</taxon>
        <taxon>Pezizomycotina</taxon>
        <taxon>Dothideomycetes</taxon>
        <taxon>Dothideomycetidae</taxon>
        <taxon>Myriangiales</taxon>
        <taxon>Elsinoaceae</taxon>
        <taxon>Elsinoe</taxon>
    </lineage>
</organism>
<keyword evidence="3" id="KW-0720">Serine protease</keyword>
<evidence type="ECO:0000256" key="3">
    <source>
        <dbReference type="PROSITE-ProRule" id="PRU01240"/>
    </source>
</evidence>
<dbReference type="Pfam" id="PF13374">
    <property type="entry name" value="TPR_10"/>
    <property type="match status" value="1"/>
</dbReference>
<dbReference type="AlphaFoldDB" id="A0A4U7BC91"/>
<dbReference type="GO" id="GO:0006508">
    <property type="term" value="P:proteolysis"/>
    <property type="evidence" value="ECO:0007669"/>
    <property type="project" value="UniProtKB-KW"/>
</dbReference>
<feature type="compositionally biased region" description="Polar residues" evidence="4">
    <location>
        <begin position="263"/>
        <end position="273"/>
    </location>
</feature>
<keyword evidence="2" id="KW-0802">TPR repeat</keyword>
<protein>
    <submittedName>
        <fullName evidence="6">Serine-type endopeptidase-like protein 1</fullName>
    </submittedName>
</protein>
<evidence type="ECO:0000256" key="2">
    <source>
        <dbReference type="ARBA" id="ARBA00022803"/>
    </source>
</evidence>
<accession>A0A4U7BC91</accession>
<sequence>MAASDSTPDMVQRLLNEANGYFKDDCFEQALGLYCKAYPQINKHVESSTYDDVLYGLAYCSYEQGKYSDAARHYSALLSLRSRSYGEDHEEIATIRWSYADSLLKSRQFGNAIPVYRKLLQFHQSSSGPKSLNHDLITTQHNLANALCRHFDFTESAKLDRQNLKLLEHTEGQQEWMQTQILGSRYQLGVNVFHLQDYNEALELANQCTKHEPQNTEQQSLVRGAELLASASKSKLLAIELTKSKQRLPAPDQPGPKDATLSAEPTSTATAVKSSRVRSAPPTITADQRTARNEEKHAGSMHTDALGAPLAIPECRPTRSKSLSKQSVSRSDGASPTFNASPKPRGASALPEASVPKVEMSEIDTTLGSLHNPRPPYGRSASLNVSRRRSGNQSQPLISLSGPGNAETTPLNNISPILPNKAIPESLLLEDSLLPGIYDVQPKTTPDEFNEQWSDQWFQNFEKCTLAIFQYREKDQPNFKYIQLLEDDRVKIAILDSGVNMRNPFIRAIKRRVQLQRRSFVIRGGQRASEDDDPIGHGTHNVLLVDKMLPHARIYVAKVFDNQEIKPDELAEAIEWAIDEWKVDIIVMALGFGKVRGDTRFQKMEAALEKARREDTLVFAAASNCSIQSPVAYPASTSNVFCIFATDGAGNKPAFNPSIQIPHRSFAVLGEHVEPVKGAGRKSGTSKAVAIAASIAGVMLYLVRSLKTKVPPCNNETKRFVELRRIAGTVEGMNRILSWLREDPNNNGGWIRPWKKMDWPTSNAYIPDSDSREDVRIEILNALAKHLRKKNAFPSLV</sequence>
<comment type="caution">
    <text evidence="6">The sequence shown here is derived from an EMBL/GenBank/DDBJ whole genome shotgun (WGS) entry which is preliminary data.</text>
</comment>
<dbReference type="SUPFAM" id="SSF52743">
    <property type="entry name" value="Subtilisin-like"/>
    <property type="match status" value="1"/>
</dbReference>
<feature type="active site" description="Charge relay system" evidence="3">
    <location>
        <position position="537"/>
    </location>
</feature>
<dbReference type="Pfam" id="PF00082">
    <property type="entry name" value="Peptidase_S8"/>
    <property type="match status" value="1"/>
</dbReference>
<dbReference type="CDD" id="cd00306">
    <property type="entry name" value="Peptidases_S8_S53"/>
    <property type="match status" value="1"/>
</dbReference>
<dbReference type="Pfam" id="PF13424">
    <property type="entry name" value="TPR_12"/>
    <property type="match status" value="1"/>
</dbReference>
<dbReference type="EMBL" id="PTQR01000004">
    <property type="protein sequence ID" value="TKX27430.1"/>
    <property type="molecule type" value="Genomic_DNA"/>
</dbReference>
<evidence type="ECO:0000256" key="4">
    <source>
        <dbReference type="SAM" id="MobiDB-lite"/>
    </source>
</evidence>
<dbReference type="SUPFAM" id="SSF48452">
    <property type="entry name" value="TPR-like"/>
    <property type="match status" value="2"/>
</dbReference>
<feature type="active site" description="Charge relay system" evidence="3">
    <location>
        <position position="686"/>
    </location>
</feature>
<proteinExistence type="inferred from homology"/>
<dbReference type="InterPro" id="IPR000209">
    <property type="entry name" value="Peptidase_S8/S53_dom"/>
</dbReference>
<evidence type="ECO:0000259" key="5">
    <source>
        <dbReference type="Pfam" id="PF00082"/>
    </source>
</evidence>
<dbReference type="PANTHER" id="PTHR45641">
    <property type="entry name" value="TETRATRICOPEPTIDE REPEAT PROTEIN (AFU_ORTHOLOGUE AFUA_6G03870)"/>
    <property type="match status" value="1"/>
</dbReference>
<name>A0A4U7BC91_9PEZI</name>
<reference evidence="6 7" key="1">
    <citation type="submission" date="2018-02" db="EMBL/GenBank/DDBJ databases">
        <title>Draft genome sequences of Elsinoe sp., causing black scab on jojoba.</title>
        <authorList>
            <person name="Stodart B."/>
            <person name="Jeffress S."/>
            <person name="Ash G."/>
            <person name="Arun Chinnappa K."/>
        </authorList>
    </citation>
    <scope>NUCLEOTIDE SEQUENCE [LARGE SCALE GENOMIC DNA]</scope>
    <source>
        <strain evidence="6 7">Hillstone_2</strain>
    </source>
</reference>
<evidence type="ECO:0000256" key="1">
    <source>
        <dbReference type="ARBA" id="ARBA00022737"/>
    </source>
</evidence>
<feature type="compositionally biased region" description="Basic and acidic residues" evidence="4">
    <location>
        <begin position="289"/>
        <end position="298"/>
    </location>
</feature>
<keyword evidence="3" id="KW-0378">Hydrolase</keyword>
<feature type="region of interest" description="Disordered" evidence="4">
    <location>
        <begin position="244"/>
        <end position="413"/>
    </location>
</feature>
<dbReference type="Gene3D" id="1.25.40.10">
    <property type="entry name" value="Tetratricopeptide repeat domain"/>
    <property type="match status" value="1"/>
</dbReference>
<comment type="similarity">
    <text evidence="3">Belongs to the peptidase S8 family.</text>
</comment>
<feature type="active site" description="Charge relay system" evidence="3">
    <location>
        <position position="496"/>
    </location>
</feature>
<gene>
    <name evidence="6" type="ORF">C1H76_0267</name>
</gene>
<dbReference type="InterPro" id="IPR011990">
    <property type="entry name" value="TPR-like_helical_dom_sf"/>
</dbReference>
<keyword evidence="3" id="KW-0645">Protease</keyword>
<feature type="compositionally biased region" description="Low complexity" evidence="4">
    <location>
        <begin position="320"/>
        <end position="331"/>
    </location>
</feature>
<dbReference type="SMART" id="SM00028">
    <property type="entry name" value="TPR"/>
    <property type="match status" value="3"/>
</dbReference>
<dbReference type="PANTHER" id="PTHR45641:SF19">
    <property type="entry name" value="NEPHROCYSTIN-3"/>
    <property type="match status" value="1"/>
</dbReference>
<dbReference type="InterPro" id="IPR036852">
    <property type="entry name" value="Peptidase_S8/S53_dom_sf"/>
</dbReference>
<keyword evidence="1" id="KW-0677">Repeat</keyword>
<feature type="domain" description="Peptidase S8/S53" evidence="5">
    <location>
        <begin position="488"/>
        <end position="700"/>
    </location>
</feature>